<keyword evidence="6" id="KW-1185">Reference proteome</keyword>
<organism evidence="5 6">
    <name type="scientific">Raphidocelis subcapitata</name>
    <dbReference type="NCBI Taxonomy" id="307507"/>
    <lineage>
        <taxon>Eukaryota</taxon>
        <taxon>Viridiplantae</taxon>
        <taxon>Chlorophyta</taxon>
        <taxon>core chlorophytes</taxon>
        <taxon>Chlorophyceae</taxon>
        <taxon>CS clade</taxon>
        <taxon>Sphaeropleales</taxon>
        <taxon>Selenastraceae</taxon>
        <taxon>Raphidocelis</taxon>
    </lineage>
</organism>
<dbReference type="InParanoid" id="A0A2V0NJU8"/>
<dbReference type="OrthoDB" id="7042322at2759"/>
<dbReference type="InterPro" id="IPR004839">
    <property type="entry name" value="Aminotransferase_I/II_large"/>
</dbReference>
<dbReference type="SUPFAM" id="SSF53383">
    <property type="entry name" value="PLP-dependent transferases"/>
    <property type="match status" value="1"/>
</dbReference>
<keyword evidence="3 5" id="KW-0808">Transferase</keyword>
<sequence>MSASRRFHSRRVPGDKGVFALMSEAKAAAAAAGKQVVDLSVGTPDLAPPPEAIEALRASVDDLTTYKYCLRDGTMPLLEAATEWFASRYGVRLDPATQALSLIGSQEGLAHLLMAVADPGEGVLMLPIGYACYLPAITIAGLRPRFLPLPDDGSFLPDFDAVPASLAAGCRALLLNYPNNPTSAVADGAFWRRALEFARRHDLLLINDNPYCCQVYSEDALAASALAQPGALERTVELFSMAKSYQLGGCRLGFALGNADAIAALEAVKAPVDFNQWLGIQRMGIACLKLPQSRLVEYAQIFRARAAALTAALRAHAGWEAPMPRACMYLFAPLPPGFSDDARFCLELLGQTGVALSPGSAFGPAGAGHVRFALVRDEGVLAEAARAIGRFLASPEAARLRGRGGSEGGANGGPAADVAAAAGVSG</sequence>
<accession>A0A2V0NJU8</accession>
<comment type="cofactor">
    <cofactor evidence="1">
        <name>pyridoxal 5'-phosphate</name>
        <dbReference type="ChEBI" id="CHEBI:597326"/>
    </cofactor>
</comment>
<dbReference type="Gene3D" id="3.90.1150.10">
    <property type="entry name" value="Aspartate Aminotransferase, domain 1"/>
    <property type="match status" value="1"/>
</dbReference>
<evidence type="ECO:0000256" key="2">
    <source>
        <dbReference type="ARBA" id="ARBA00022576"/>
    </source>
</evidence>
<name>A0A2V0NJU8_9CHLO</name>
<dbReference type="STRING" id="307507.A0A2V0NJU8"/>
<dbReference type="CDD" id="cd00609">
    <property type="entry name" value="AAT_like"/>
    <property type="match status" value="1"/>
</dbReference>
<evidence type="ECO:0000256" key="1">
    <source>
        <dbReference type="ARBA" id="ARBA00001933"/>
    </source>
</evidence>
<dbReference type="Pfam" id="PF00155">
    <property type="entry name" value="Aminotran_1_2"/>
    <property type="match status" value="1"/>
</dbReference>
<evidence type="ECO:0000313" key="5">
    <source>
        <dbReference type="EMBL" id="GBF87524.1"/>
    </source>
</evidence>
<dbReference type="Gene3D" id="3.40.640.10">
    <property type="entry name" value="Type I PLP-dependent aspartate aminotransferase-like (Major domain)"/>
    <property type="match status" value="1"/>
</dbReference>
<dbReference type="GO" id="GO:0008483">
    <property type="term" value="F:transaminase activity"/>
    <property type="evidence" value="ECO:0007669"/>
    <property type="project" value="UniProtKB-KW"/>
</dbReference>
<dbReference type="EMBL" id="BDRX01000001">
    <property type="protein sequence ID" value="GBF87524.1"/>
    <property type="molecule type" value="Genomic_DNA"/>
</dbReference>
<keyword evidence="2 5" id="KW-0032">Aminotransferase</keyword>
<evidence type="ECO:0000313" key="6">
    <source>
        <dbReference type="Proteomes" id="UP000247498"/>
    </source>
</evidence>
<dbReference type="AlphaFoldDB" id="A0A2V0NJU8"/>
<dbReference type="InterPro" id="IPR015421">
    <property type="entry name" value="PyrdxlP-dep_Trfase_major"/>
</dbReference>
<comment type="caution">
    <text evidence="5">The sequence shown here is derived from an EMBL/GenBank/DDBJ whole genome shotgun (WGS) entry which is preliminary data.</text>
</comment>
<dbReference type="PANTHER" id="PTHR42832">
    <property type="entry name" value="AMINO ACID AMINOTRANSFERASE"/>
    <property type="match status" value="1"/>
</dbReference>
<evidence type="ECO:0000259" key="4">
    <source>
        <dbReference type="Pfam" id="PF00155"/>
    </source>
</evidence>
<reference evidence="5 6" key="1">
    <citation type="journal article" date="2018" name="Sci. Rep.">
        <title>Raphidocelis subcapitata (=Pseudokirchneriella subcapitata) provides an insight into genome evolution and environmental adaptations in the Sphaeropleales.</title>
        <authorList>
            <person name="Suzuki S."/>
            <person name="Yamaguchi H."/>
            <person name="Nakajima N."/>
            <person name="Kawachi M."/>
        </authorList>
    </citation>
    <scope>NUCLEOTIDE SEQUENCE [LARGE SCALE GENOMIC DNA]</scope>
    <source>
        <strain evidence="5 6">NIES-35</strain>
    </source>
</reference>
<gene>
    <name evidence="5" type="ORF">Rsub_00235</name>
</gene>
<dbReference type="Proteomes" id="UP000247498">
    <property type="component" value="Unassembled WGS sequence"/>
</dbReference>
<evidence type="ECO:0000256" key="3">
    <source>
        <dbReference type="ARBA" id="ARBA00022679"/>
    </source>
</evidence>
<feature type="domain" description="Aminotransferase class I/classII large" evidence="4">
    <location>
        <begin position="35"/>
        <end position="388"/>
    </location>
</feature>
<proteinExistence type="predicted"/>
<dbReference type="InterPro" id="IPR050881">
    <property type="entry name" value="LL-DAP_aminotransferase"/>
</dbReference>
<dbReference type="PANTHER" id="PTHR42832:SF2">
    <property type="entry name" value="ASPARTATE TRANSAMINASE"/>
    <property type="match status" value="1"/>
</dbReference>
<protein>
    <submittedName>
        <fullName evidence="5">Succinyldiaminopimelate aminotransferase</fullName>
    </submittedName>
</protein>
<dbReference type="InterPro" id="IPR015424">
    <property type="entry name" value="PyrdxlP-dep_Trfase"/>
</dbReference>
<dbReference type="InterPro" id="IPR015422">
    <property type="entry name" value="PyrdxlP-dep_Trfase_small"/>
</dbReference>
<dbReference type="GO" id="GO:0030170">
    <property type="term" value="F:pyridoxal phosphate binding"/>
    <property type="evidence" value="ECO:0007669"/>
    <property type="project" value="InterPro"/>
</dbReference>